<dbReference type="InterPro" id="IPR027417">
    <property type="entry name" value="P-loop_NTPase"/>
</dbReference>
<protein>
    <recommendedName>
        <fullName evidence="6">Probable branched-chain amino acid transport ATP-binding protein LivG</fullName>
    </recommendedName>
</protein>
<dbReference type="GO" id="GO:0016887">
    <property type="term" value="F:ATP hydrolysis activity"/>
    <property type="evidence" value="ECO:0007669"/>
    <property type="project" value="InterPro"/>
</dbReference>
<dbReference type="InterPro" id="IPR003593">
    <property type="entry name" value="AAA+_ATPase"/>
</dbReference>
<keyword evidence="1" id="KW-0813">Transport</keyword>
<dbReference type="Pfam" id="PF00005">
    <property type="entry name" value="ABC_tran"/>
    <property type="match status" value="1"/>
</dbReference>
<evidence type="ECO:0000256" key="3">
    <source>
        <dbReference type="ARBA" id="ARBA00022840"/>
    </source>
</evidence>
<dbReference type="InterPro" id="IPR032823">
    <property type="entry name" value="BCA_ABC_TP_C"/>
</dbReference>
<keyword evidence="4" id="KW-0029">Amino-acid transport</keyword>
<keyword evidence="2" id="KW-0547">Nucleotide-binding</keyword>
<dbReference type="SMART" id="SM00382">
    <property type="entry name" value="AAA"/>
    <property type="match status" value="1"/>
</dbReference>
<dbReference type="FunFam" id="3.40.50.300:FF:000421">
    <property type="entry name" value="Branched-chain amino acid ABC transporter ATP-binding protein"/>
    <property type="match status" value="1"/>
</dbReference>
<dbReference type="Gene3D" id="3.40.50.300">
    <property type="entry name" value="P-loop containing nucleotide triphosphate hydrolases"/>
    <property type="match status" value="1"/>
</dbReference>
<dbReference type="PANTHER" id="PTHR45772">
    <property type="entry name" value="CONSERVED COMPONENT OF ABC TRANSPORTER FOR NATURAL AMINO ACIDS-RELATED"/>
    <property type="match status" value="1"/>
</dbReference>
<evidence type="ECO:0000256" key="1">
    <source>
        <dbReference type="ARBA" id="ARBA00022448"/>
    </source>
</evidence>
<evidence type="ECO:0000256" key="6">
    <source>
        <dbReference type="ARBA" id="ARBA00072811"/>
    </source>
</evidence>
<evidence type="ECO:0000256" key="2">
    <source>
        <dbReference type="ARBA" id="ARBA00022741"/>
    </source>
</evidence>
<dbReference type="SUPFAM" id="SSF52540">
    <property type="entry name" value="P-loop containing nucleoside triphosphate hydrolases"/>
    <property type="match status" value="1"/>
</dbReference>
<dbReference type="AlphaFoldDB" id="A0A7J3I5V3"/>
<dbReference type="Pfam" id="PF12399">
    <property type="entry name" value="BCA_ABC_TP_C"/>
    <property type="match status" value="1"/>
</dbReference>
<evidence type="ECO:0000256" key="5">
    <source>
        <dbReference type="ARBA" id="ARBA00056071"/>
    </source>
</evidence>
<evidence type="ECO:0000313" key="8">
    <source>
        <dbReference type="EMBL" id="HGN36154.1"/>
    </source>
</evidence>
<feature type="domain" description="ABC transporter" evidence="7">
    <location>
        <begin position="7"/>
        <end position="240"/>
    </location>
</feature>
<organism evidence="8">
    <name type="scientific">Ignisphaera aggregans</name>
    <dbReference type="NCBI Taxonomy" id="334771"/>
    <lineage>
        <taxon>Archaea</taxon>
        <taxon>Thermoproteota</taxon>
        <taxon>Thermoprotei</taxon>
        <taxon>Desulfurococcales</taxon>
        <taxon>Desulfurococcaceae</taxon>
        <taxon>Ignisphaera</taxon>
    </lineage>
</organism>
<comment type="caution">
    <text evidence="8">The sequence shown here is derived from an EMBL/GenBank/DDBJ whole genome shotgun (WGS) entry which is preliminary data.</text>
</comment>
<name>A0A7J3I5V3_9CREN</name>
<reference evidence="8" key="1">
    <citation type="journal article" date="2020" name="mSystems">
        <title>Genome- and Community-Level Interaction Insights into Carbon Utilization and Element Cycling Functions of Hydrothermarchaeota in Hydrothermal Sediment.</title>
        <authorList>
            <person name="Zhou Z."/>
            <person name="Liu Y."/>
            <person name="Xu W."/>
            <person name="Pan J."/>
            <person name="Luo Z.H."/>
            <person name="Li M."/>
        </authorList>
    </citation>
    <scope>NUCLEOTIDE SEQUENCE [LARGE SCALE GENOMIC DNA]</scope>
    <source>
        <strain evidence="8">SpSt-618</strain>
    </source>
</reference>
<evidence type="ECO:0000259" key="7">
    <source>
        <dbReference type="PROSITE" id="PS50893"/>
    </source>
</evidence>
<keyword evidence="3 8" id="KW-0067">ATP-binding</keyword>
<sequence length="242" mass="26992">MDNSIILSLKDVVKRFGGLTALNKVSFYVKYREILGIIGPNGAGKTTLFNVITGFCKPDSGKILFKNMDITGLPPHKINHLGIARTFQIVKPFLSLTVEDAIRVGAYRSSNDRRIVDEIVDEILYITGLADMRYRLCSECNLVQTKLVELGRALATKPSLLLIDEVASGLNPVEIEKVIELIKKINRDMNITVCVIEHVMKFIMNVSDRIIVLHHGEKISEGTPTEVSKDPKVIEAYLGEVR</sequence>
<proteinExistence type="predicted"/>
<comment type="function">
    <text evidence="5">Probable component of a branched-chain amino-acid transport system.</text>
</comment>
<dbReference type="EMBL" id="DTAI01000042">
    <property type="protein sequence ID" value="HGN36154.1"/>
    <property type="molecule type" value="Genomic_DNA"/>
</dbReference>
<evidence type="ECO:0000256" key="4">
    <source>
        <dbReference type="ARBA" id="ARBA00022970"/>
    </source>
</evidence>
<dbReference type="PROSITE" id="PS50893">
    <property type="entry name" value="ABC_TRANSPORTER_2"/>
    <property type="match status" value="1"/>
</dbReference>
<dbReference type="InterPro" id="IPR051120">
    <property type="entry name" value="ABC_AA/LPS_Transport"/>
</dbReference>
<dbReference type="GO" id="GO:0005524">
    <property type="term" value="F:ATP binding"/>
    <property type="evidence" value="ECO:0007669"/>
    <property type="project" value="UniProtKB-KW"/>
</dbReference>
<dbReference type="GO" id="GO:0005886">
    <property type="term" value="C:plasma membrane"/>
    <property type="evidence" value="ECO:0007669"/>
    <property type="project" value="TreeGrafter"/>
</dbReference>
<dbReference type="InterPro" id="IPR003439">
    <property type="entry name" value="ABC_transporter-like_ATP-bd"/>
</dbReference>
<gene>
    <name evidence="8" type="ORF">ENT87_01180</name>
</gene>
<accession>A0A7J3I5V3</accession>
<dbReference type="CDD" id="cd03219">
    <property type="entry name" value="ABC_Mj1267_LivG_branched"/>
    <property type="match status" value="1"/>
</dbReference>
<dbReference type="GO" id="GO:0006865">
    <property type="term" value="P:amino acid transport"/>
    <property type="evidence" value="ECO:0007669"/>
    <property type="project" value="UniProtKB-KW"/>
</dbReference>